<dbReference type="STRING" id="1544798.LH29_03090"/>
<dbReference type="Pfam" id="PF13715">
    <property type="entry name" value="CarbopepD_reg_2"/>
    <property type="match status" value="1"/>
</dbReference>
<evidence type="ECO:0000256" key="5">
    <source>
        <dbReference type="ARBA" id="ARBA00023077"/>
    </source>
</evidence>
<dbReference type="PANTHER" id="PTHR30069">
    <property type="entry name" value="TONB-DEPENDENT OUTER MEMBRANE RECEPTOR"/>
    <property type="match status" value="1"/>
</dbReference>
<dbReference type="GO" id="GO:0044718">
    <property type="term" value="P:siderophore transmembrane transport"/>
    <property type="evidence" value="ECO:0007669"/>
    <property type="project" value="TreeGrafter"/>
</dbReference>
<dbReference type="Pfam" id="PF00593">
    <property type="entry name" value="TonB_dep_Rec_b-barrel"/>
    <property type="match status" value="1"/>
</dbReference>
<evidence type="ECO:0000313" key="13">
    <source>
        <dbReference type="EMBL" id="KJF44488.1"/>
    </source>
</evidence>
<feature type="chain" id="PRO_5002330938" evidence="10">
    <location>
        <begin position="22"/>
        <end position="777"/>
    </location>
</feature>
<sequence>MKFKILTLSLLLLFISPFVFAQKEHYDAVIIGHVVSKGQHIPFVNIYLEDTNYGTTTDVTGHYMMVDLPIGEFTIVAKMIGYKESKKQVVLKAGETVEVKFDLEEDVIHMDEVVITGTKTFKRQTESAVIVNVLDAQTIEKVAAQTIAESLSFQPGLRMETDCQTCNYTQLRMNGLGGAYSQILINGRSVFSPLTGLYGLEQLPTEMVERIEVVRGGASALYGSSAIGGTVNIITKLPQRNSYEVTSNNSIIGNDALDYNVSATLTALSQKRNAGMSMYAFHRQRDAFDANDDNYSELPEIKNNSFGINSFFQIDEDQKIEANFSSTYEYRYGGEMIDGPAYQAKQSEERTHNVLMGGIDYTYNPTMRTSFVLYSAGQYTQRDHFTGIAPDGGQELQDYNNAPPYGDSKNSTVQFGAQLNHAINDFVGAGTNILTVGTEFIYDDVFDEITAYDYLIDQQTKNFGAFIQSDWSITQKTTLLAGVRADKHNFVDKLVLNPRVSLLLKPDSYTQLRLSWSTGFRAPQAFDADMHIAFAGGGIQTIELADDLEEERSQSLSASLNWDKPTEKHIIGFTLEGFYTQLKDAFVLEEVGTDNAGNSLMEKRNGGNSQVYGATFEARANFDRKLQIEGGITVQRSEYGDAVSWSEELRGEKKYLRTPETYGYYTLTWTPTNRFSASLSGVYTGTMLVPHYGLPGDAGTIDQDVLFDSPSFMETNVKVGYTFGLKRIDSSIEIFGGVSNLFDNYQDDFDKGKNRDSGYVYGPAKPRSVFFGIKLFN</sequence>
<evidence type="ECO:0000256" key="1">
    <source>
        <dbReference type="ARBA" id="ARBA00004571"/>
    </source>
</evidence>
<dbReference type="SUPFAM" id="SSF49464">
    <property type="entry name" value="Carboxypeptidase regulatory domain-like"/>
    <property type="match status" value="1"/>
</dbReference>
<dbReference type="InterPro" id="IPR012910">
    <property type="entry name" value="Plug_dom"/>
</dbReference>
<dbReference type="CDD" id="cd01347">
    <property type="entry name" value="ligand_gated_channel"/>
    <property type="match status" value="1"/>
</dbReference>
<dbReference type="RefSeq" id="WP_052670563.1">
    <property type="nucleotide sequence ID" value="NZ_JRHC01000001.1"/>
</dbReference>
<evidence type="ECO:0000313" key="14">
    <source>
        <dbReference type="Proteomes" id="UP000032544"/>
    </source>
</evidence>
<feature type="domain" description="TonB-dependent receptor-like beta-barrel" evidence="11">
    <location>
        <begin position="312"/>
        <end position="741"/>
    </location>
</feature>
<dbReference type="InterPro" id="IPR000531">
    <property type="entry name" value="Beta-barrel_TonB"/>
</dbReference>
<dbReference type="PATRIC" id="fig|1544798.3.peg.639"/>
<name>A0A0D8JF61_9BACT</name>
<keyword evidence="2 8" id="KW-0813">Transport</keyword>
<evidence type="ECO:0000259" key="11">
    <source>
        <dbReference type="Pfam" id="PF00593"/>
    </source>
</evidence>
<keyword evidence="13" id="KW-0675">Receptor</keyword>
<dbReference type="Gene3D" id="2.40.170.20">
    <property type="entry name" value="TonB-dependent receptor, beta-barrel domain"/>
    <property type="match status" value="1"/>
</dbReference>
<keyword evidence="6 8" id="KW-0472">Membrane</keyword>
<dbReference type="InterPro" id="IPR036942">
    <property type="entry name" value="Beta-barrel_TonB_sf"/>
</dbReference>
<reference evidence="13 14" key="1">
    <citation type="submission" date="2014-09" db="EMBL/GenBank/DDBJ databases">
        <title>Draft Genome Sequence of Draconibacterium sp. JN14CK-3.</title>
        <authorList>
            <person name="Dong C."/>
            <person name="Lai Q."/>
            <person name="Shao Z."/>
        </authorList>
    </citation>
    <scope>NUCLEOTIDE SEQUENCE [LARGE SCALE GENOMIC DNA]</scope>
    <source>
        <strain evidence="13 14">JN14CK-3</strain>
    </source>
</reference>
<keyword evidence="4 8" id="KW-0812">Transmembrane</keyword>
<keyword evidence="7 8" id="KW-0998">Cell outer membrane</keyword>
<evidence type="ECO:0000256" key="6">
    <source>
        <dbReference type="ARBA" id="ARBA00023136"/>
    </source>
</evidence>
<keyword evidence="10" id="KW-0732">Signal</keyword>
<evidence type="ECO:0000256" key="4">
    <source>
        <dbReference type="ARBA" id="ARBA00022692"/>
    </source>
</evidence>
<dbReference type="GO" id="GO:0015344">
    <property type="term" value="F:siderophore uptake transmembrane transporter activity"/>
    <property type="evidence" value="ECO:0007669"/>
    <property type="project" value="TreeGrafter"/>
</dbReference>
<keyword evidence="14" id="KW-1185">Reference proteome</keyword>
<comment type="subcellular location">
    <subcellularLocation>
        <location evidence="1 8">Cell outer membrane</location>
        <topology evidence="1 8">Multi-pass membrane protein</topology>
    </subcellularLocation>
</comment>
<dbReference type="PANTHER" id="PTHR30069:SF57">
    <property type="entry name" value="TONB-DEPENDENT RECEPTOR"/>
    <property type="match status" value="1"/>
</dbReference>
<evidence type="ECO:0000256" key="2">
    <source>
        <dbReference type="ARBA" id="ARBA00022448"/>
    </source>
</evidence>
<keyword evidence="3 8" id="KW-1134">Transmembrane beta strand</keyword>
<dbReference type="AlphaFoldDB" id="A0A0D8JF61"/>
<dbReference type="InterPro" id="IPR039426">
    <property type="entry name" value="TonB-dep_rcpt-like"/>
</dbReference>
<dbReference type="PROSITE" id="PS52016">
    <property type="entry name" value="TONB_DEPENDENT_REC_3"/>
    <property type="match status" value="1"/>
</dbReference>
<feature type="domain" description="TonB-dependent receptor plug" evidence="12">
    <location>
        <begin position="125"/>
        <end position="230"/>
    </location>
</feature>
<dbReference type="InterPro" id="IPR008969">
    <property type="entry name" value="CarboxyPept-like_regulatory"/>
</dbReference>
<evidence type="ECO:0000256" key="3">
    <source>
        <dbReference type="ARBA" id="ARBA00022452"/>
    </source>
</evidence>
<dbReference type="Gene3D" id="2.60.40.1120">
    <property type="entry name" value="Carboxypeptidase-like, regulatory domain"/>
    <property type="match status" value="1"/>
</dbReference>
<dbReference type="Gene3D" id="2.170.130.10">
    <property type="entry name" value="TonB-dependent receptor, plug domain"/>
    <property type="match status" value="1"/>
</dbReference>
<gene>
    <name evidence="13" type="ORF">LH29_03090</name>
</gene>
<evidence type="ECO:0000256" key="9">
    <source>
        <dbReference type="RuleBase" id="RU003357"/>
    </source>
</evidence>
<dbReference type="Proteomes" id="UP000032544">
    <property type="component" value="Unassembled WGS sequence"/>
</dbReference>
<evidence type="ECO:0000256" key="10">
    <source>
        <dbReference type="SAM" id="SignalP"/>
    </source>
</evidence>
<feature type="signal peptide" evidence="10">
    <location>
        <begin position="1"/>
        <end position="21"/>
    </location>
</feature>
<proteinExistence type="inferred from homology"/>
<dbReference type="Pfam" id="PF07715">
    <property type="entry name" value="Plug"/>
    <property type="match status" value="1"/>
</dbReference>
<evidence type="ECO:0000259" key="12">
    <source>
        <dbReference type="Pfam" id="PF07715"/>
    </source>
</evidence>
<comment type="similarity">
    <text evidence="8 9">Belongs to the TonB-dependent receptor family.</text>
</comment>
<dbReference type="InterPro" id="IPR037066">
    <property type="entry name" value="Plug_dom_sf"/>
</dbReference>
<accession>A0A0D8JF61</accession>
<comment type="caution">
    <text evidence="13">The sequence shown here is derived from an EMBL/GenBank/DDBJ whole genome shotgun (WGS) entry which is preliminary data.</text>
</comment>
<keyword evidence="5 9" id="KW-0798">TonB box</keyword>
<evidence type="ECO:0000256" key="7">
    <source>
        <dbReference type="ARBA" id="ARBA00023237"/>
    </source>
</evidence>
<evidence type="ECO:0000256" key="8">
    <source>
        <dbReference type="PROSITE-ProRule" id="PRU01360"/>
    </source>
</evidence>
<dbReference type="EMBL" id="JRHC01000001">
    <property type="protein sequence ID" value="KJF44488.1"/>
    <property type="molecule type" value="Genomic_DNA"/>
</dbReference>
<protein>
    <submittedName>
        <fullName evidence="13">TonB-dependent receptor</fullName>
    </submittedName>
</protein>
<organism evidence="13 14">
    <name type="scientific">Draconibacterium sediminis</name>
    <dbReference type="NCBI Taxonomy" id="1544798"/>
    <lineage>
        <taxon>Bacteria</taxon>
        <taxon>Pseudomonadati</taxon>
        <taxon>Bacteroidota</taxon>
        <taxon>Bacteroidia</taxon>
        <taxon>Marinilabiliales</taxon>
        <taxon>Prolixibacteraceae</taxon>
        <taxon>Draconibacterium</taxon>
    </lineage>
</organism>
<dbReference type="SUPFAM" id="SSF56935">
    <property type="entry name" value="Porins"/>
    <property type="match status" value="1"/>
</dbReference>
<dbReference type="GO" id="GO:0009279">
    <property type="term" value="C:cell outer membrane"/>
    <property type="evidence" value="ECO:0007669"/>
    <property type="project" value="UniProtKB-SubCell"/>
</dbReference>